<keyword evidence="3" id="KW-1185">Reference proteome</keyword>
<evidence type="ECO:0000313" key="2">
    <source>
        <dbReference type="EMBL" id="PRQ01091.1"/>
    </source>
</evidence>
<proteinExistence type="predicted"/>
<gene>
    <name evidence="2" type="ORF">ENSA5_27730</name>
</gene>
<dbReference type="EMBL" id="PVNK01000136">
    <property type="protein sequence ID" value="PRQ01091.1"/>
    <property type="molecule type" value="Genomic_DNA"/>
</dbReference>
<evidence type="ECO:0000313" key="3">
    <source>
        <dbReference type="Proteomes" id="UP000237968"/>
    </source>
</evidence>
<evidence type="ECO:0000259" key="1">
    <source>
        <dbReference type="Pfam" id="PF25021"/>
    </source>
</evidence>
<protein>
    <submittedName>
        <fullName evidence="2">NHL repeat protein</fullName>
    </submittedName>
</protein>
<comment type="caution">
    <text evidence="2">The sequence shown here is derived from an EMBL/GenBank/DDBJ whole genome shotgun (WGS) entry which is preliminary data.</text>
</comment>
<organism evidence="2 3">
    <name type="scientific">Enhygromyxa salina</name>
    <dbReference type="NCBI Taxonomy" id="215803"/>
    <lineage>
        <taxon>Bacteria</taxon>
        <taxon>Pseudomonadati</taxon>
        <taxon>Myxococcota</taxon>
        <taxon>Polyangia</taxon>
        <taxon>Nannocystales</taxon>
        <taxon>Nannocystaceae</taxon>
        <taxon>Enhygromyxa</taxon>
    </lineage>
</organism>
<sequence length="398" mass="41833">MSKLKIKLRFSIATSLCALLGLGPGCDREPDPDPDAACRDLEPGHACTWAGLRTGEGYNGDNHRLETSFSQPQDLLFLPDGSAWVTDFNNFLIRRILPDGTVESVIGSTNPIFPGDGPLGGLPPTGAEGSEWLLNHPTNLLLQPDGDVLVVAWHNHKLLTVDPDTAFVKVVCGGGAGFAGDGEPASASTLFKQLSDATYDDAGNLYIVDQQNARIRMIDTNGLITTIAGTGELGSAGDGGPALMAEFSWARGSNPNPSGGIVHHQGRLYISDTEADTIRVLDLASGTIDRFAGTGEGGAAGDGGPALEAQLNAPRDLEIGPDGDLYFADTDNGKVRAIDLDTGVIRTVVGTGELGIEDAEGQLATEIKLRRPFGVAFDPEGNLYVMDSLNSRIVKVAR</sequence>
<reference evidence="2 3" key="1">
    <citation type="submission" date="2018-03" db="EMBL/GenBank/DDBJ databases">
        <title>Draft Genome Sequences of the Obligatory Marine Myxobacteria Enhygromyxa salina SWB005.</title>
        <authorList>
            <person name="Poehlein A."/>
            <person name="Moghaddam J.A."/>
            <person name="Harms H."/>
            <person name="Alanjari M."/>
            <person name="Koenig G.M."/>
            <person name="Daniel R."/>
            <person name="Schaeberle T.F."/>
        </authorList>
    </citation>
    <scope>NUCLEOTIDE SEQUENCE [LARGE SCALE GENOMIC DNA]</scope>
    <source>
        <strain evidence="2 3">SWB005</strain>
    </source>
</reference>
<name>A0A2S9Y7T9_9BACT</name>
<dbReference type="RefSeq" id="WP_106392157.1">
    <property type="nucleotide sequence ID" value="NZ_PVNK01000136.1"/>
</dbReference>
<dbReference type="InterPro" id="IPR056822">
    <property type="entry name" value="TEN_NHL"/>
</dbReference>
<dbReference type="Gene3D" id="2.120.10.30">
    <property type="entry name" value="TolB, C-terminal domain"/>
    <property type="match status" value="3"/>
</dbReference>
<accession>A0A2S9Y7T9</accession>
<dbReference type="Pfam" id="PF25021">
    <property type="entry name" value="TEN_NHL"/>
    <property type="match status" value="1"/>
</dbReference>
<dbReference type="PANTHER" id="PTHR46388">
    <property type="entry name" value="NHL REPEAT-CONTAINING PROTEIN 2"/>
    <property type="match status" value="1"/>
</dbReference>
<dbReference type="OrthoDB" id="8481850at2"/>
<dbReference type="PANTHER" id="PTHR46388:SF2">
    <property type="entry name" value="NHL REPEAT-CONTAINING PROTEIN 2"/>
    <property type="match status" value="1"/>
</dbReference>
<feature type="domain" description="Teneurin NHL" evidence="1">
    <location>
        <begin position="266"/>
        <end position="354"/>
    </location>
</feature>
<dbReference type="Proteomes" id="UP000237968">
    <property type="component" value="Unassembled WGS sequence"/>
</dbReference>
<dbReference type="SUPFAM" id="SSF63829">
    <property type="entry name" value="Calcium-dependent phosphotriesterase"/>
    <property type="match status" value="1"/>
</dbReference>
<dbReference type="AlphaFoldDB" id="A0A2S9Y7T9"/>
<dbReference type="InterPro" id="IPR011042">
    <property type="entry name" value="6-blade_b-propeller_TolB-like"/>
</dbReference>